<evidence type="ECO:0000313" key="19">
    <source>
        <dbReference type="EMBL" id="SDX49215.1"/>
    </source>
</evidence>
<dbReference type="Pfam" id="PF02518">
    <property type="entry name" value="HATPase_c"/>
    <property type="match status" value="1"/>
</dbReference>
<dbReference type="AlphaFoldDB" id="A0AAN5A0B2"/>
<dbReference type="CDD" id="cd00082">
    <property type="entry name" value="HisKA"/>
    <property type="match status" value="1"/>
</dbReference>
<evidence type="ECO:0000256" key="8">
    <source>
        <dbReference type="ARBA" id="ARBA00022692"/>
    </source>
</evidence>
<dbReference type="GO" id="GO:0000155">
    <property type="term" value="F:phosphorelay sensor kinase activity"/>
    <property type="evidence" value="ECO:0007669"/>
    <property type="project" value="InterPro"/>
</dbReference>
<evidence type="ECO:0000256" key="1">
    <source>
        <dbReference type="ARBA" id="ARBA00000085"/>
    </source>
</evidence>
<evidence type="ECO:0000256" key="7">
    <source>
        <dbReference type="ARBA" id="ARBA00022679"/>
    </source>
</evidence>
<dbReference type="EMBL" id="FNOB01000018">
    <property type="protein sequence ID" value="SDX49215.1"/>
    <property type="molecule type" value="Genomic_DNA"/>
</dbReference>
<dbReference type="InterPro" id="IPR036097">
    <property type="entry name" value="HisK_dim/P_sf"/>
</dbReference>
<dbReference type="InterPro" id="IPR050980">
    <property type="entry name" value="2C_sensor_his_kinase"/>
</dbReference>
<evidence type="ECO:0000256" key="13">
    <source>
        <dbReference type="ARBA" id="ARBA00023012"/>
    </source>
</evidence>
<dbReference type="SMART" id="SM00387">
    <property type="entry name" value="HATPase_c"/>
    <property type="match status" value="1"/>
</dbReference>
<dbReference type="Pfam" id="PF00512">
    <property type="entry name" value="HisKA"/>
    <property type="match status" value="1"/>
</dbReference>
<comment type="catalytic activity">
    <reaction evidence="1">
        <text>ATP + protein L-histidine = ADP + protein N-phospho-L-histidine.</text>
        <dbReference type="EC" id="2.7.13.3"/>
    </reaction>
</comment>
<dbReference type="PRINTS" id="PR00344">
    <property type="entry name" value="BCTRLSENSOR"/>
</dbReference>
<dbReference type="SMART" id="SM00304">
    <property type="entry name" value="HAMP"/>
    <property type="match status" value="1"/>
</dbReference>
<dbReference type="GO" id="GO:0005886">
    <property type="term" value="C:plasma membrane"/>
    <property type="evidence" value="ECO:0007669"/>
    <property type="project" value="UniProtKB-SubCell"/>
</dbReference>
<dbReference type="InterPro" id="IPR003660">
    <property type="entry name" value="HAMP_dom"/>
</dbReference>
<evidence type="ECO:0000256" key="3">
    <source>
        <dbReference type="ARBA" id="ARBA00012438"/>
    </source>
</evidence>
<evidence type="ECO:0000256" key="15">
    <source>
        <dbReference type="SAM" id="Phobius"/>
    </source>
</evidence>
<dbReference type="PANTHER" id="PTHR44936:SF5">
    <property type="entry name" value="SENSOR HISTIDINE KINASE ENVZ"/>
    <property type="match status" value="1"/>
</dbReference>
<feature type="domain" description="Histidine kinase" evidence="16">
    <location>
        <begin position="240"/>
        <end position="442"/>
    </location>
</feature>
<dbReference type="PANTHER" id="PTHR44936">
    <property type="entry name" value="SENSOR PROTEIN CREC"/>
    <property type="match status" value="1"/>
</dbReference>
<keyword evidence="10 18" id="KW-0418">Kinase</keyword>
<dbReference type="SUPFAM" id="SSF47384">
    <property type="entry name" value="Homodimeric domain of signal transducing histidine kinase"/>
    <property type="match status" value="1"/>
</dbReference>
<evidence type="ECO:0000259" key="17">
    <source>
        <dbReference type="PROSITE" id="PS50885"/>
    </source>
</evidence>
<reference evidence="19 20" key="2">
    <citation type="submission" date="2016-10" db="EMBL/GenBank/DDBJ databases">
        <authorList>
            <person name="Varghese N."/>
            <person name="Submissions S."/>
        </authorList>
    </citation>
    <scope>NUCLEOTIDE SEQUENCE [LARGE SCALE GENOMIC DNA]</scope>
    <source>
        <strain evidence="19 20">DSM 24802</strain>
    </source>
</reference>
<gene>
    <name evidence="18" type="ORF">GCM10008024_29820</name>
    <name evidence="19" type="ORF">SAMN05444006_1184</name>
</gene>
<comment type="subcellular location">
    <subcellularLocation>
        <location evidence="2">Cell inner membrane</location>
        <topology evidence="2">Multi-pass membrane protein</topology>
    </subcellularLocation>
</comment>
<dbReference type="SMART" id="SM00388">
    <property type="entry name" value="HisKA"/>
    <property type="match status" value="1"/>
</dbReference>
<keyword evidence="14 15" id="KW-0472">Membrane</keyword>
<dbReference type="PROSITE" id="PS50885">
    <property type="entry name" value="HAMP"/>
    <property type="match status" value="1"/>
</dbReference>
<keyword evidence="12 15" id="KW-1133">Transmembrane helix</keyword>
<keyword evidence="8 15" id="KW-0812">Transmembrane</keyword>
<keyword evidence="7" id="KW-0808">Transferase</keyword>
<evidence type="ECO:0000313" key="18">
    <source>
        <dbReference type="EMBL" id="GHE04094.1"/>
    </source>
</evidence>
<dbReference type="InterPro" id="IPR003594">
    <property type="entry name" value="HATPase_dom"/>
</dbReference>
<dbReference type="Proteomes" id="UP000634647">
    <property type="component" value="Unassembled WGS sequence"/>
</dbReference>
<dbReference type="EMBL" id="BNAB01000015">
    <property type="protein sequence ID" value="GHE04094.1"/>
    <property type="molecule type" value="Genomic_DNA"/>
</dbReference>
<dbReference type="RefSeq" id="WP_035837922.1">
    <property type="nucleotide sequence ID" value="NZ_BNAB01000015.1"/>
</dbReference>
<dbReference type="InterPro" id="IPR036890">
    <property type="entry name" value="HATPase_C_sf"/>
</dbReference>
<evidence type="ECO:0000256" key="12">
    <source>
        <dbReference type="ARBA" id="ARBA00022989"/>
    </source>
</evidence>
<evidence type="ECO:0000256" key="6">
    <source>
        <dbReference type="ARBA" id="ARBA00022553"/>
    </source>
</evidence>
<evidence type="ECO:0000256" key="5">
    <source>
        <dbReference type="ARBA" id="ARBA00022519"/>
    </source>
</evidence>
<evidence type="ECO:0000313" key="20">
    <source>
        <dbReference type="Proteomes" id="UP000199541"/>
    </source>
</evidence>
<evidence type="ECO:0000256" key="11">
    <source>
        <dbReference type="ARBA" id="ARBA00022840"/>
    </source>
</evidence>
<dbReference type="Gene3D" id="3.30.565.10">
    <property type="entry name" value="Histidine kinase-like ATPase, C-terminal domain"/>
    <property type="match status" value="1"/>
</dbReference>
<reference evidence="18" key="3">
    <citation type="submission" date="2023-06" db="EMBL/GenBank/DDBJ databases">
        <authorList>
            <person name="Sun Q."/>
            <person name="Zhou Y."/>
        </authorList>
    </citation>
    <scope>NUCLEOTIDE SEQUENCE</scope>
    <source>
        <strain evidence="18">CGMCC 1.10859</strain>
    </source>
</reference>
<keyword evidence="4" id="KW-1003">Cell membrane</keyword>
<name>A0AAN5A0B2_9RHOB</name>
<dbReference type="InterPro" id="IPR004358">
    <property type="entry name" value="Sig_transdc_His_kin-like_C"/>
</dbReference>
<evidence type="ECO:0000256" key="2">
    <source>
        <dbReference type="ARBA" id="ARBA00004429"/>
    </source>
</evidence>
<dbReference type="Proteomes" id="UP000199541">
    <property type="component" value="Unassembled WGS sequence"/>
</dbReference>
<evidence type="ECO:0000256" key="9">
    <source>
        <dbReference type="ARBA" id="ARBA00022741"/>
    </source>
</evidence>
<keyword evidence="11" id="KW-0067">ATP-binding</keyword>
<feature type="transmembrane region" description="Helical" evidence="15">
    <location>
        <begin position="20"/>
        <end position="42"/>
    </location>
</feature>
<evidence type="ECO:0000259" key="16">
    <source>
        <dbReference type="PROSITE" id="PS50109"/>
    </source>
</evidence>
<dbReference type="InterPro" id="IPR005467">
    <property type="entry name" value="His_kinase_dom"/>
</dbReference>
<keyword evidence="5" id="KW-0997">Cell inner membrane</keyword>
<evidence type="ECO:0000313" key="21">
    <source>
        <dbReference type="Proteomes" id="UP000634647"/>
    </source>
</evidence>
<keyword evidence="13" id="KW-0902">Two-component regulatory system</keyword>
<dbReference type="SUPFAM" id="SSF55874">
    <property type="entry name" value="ATPase domain of HSP90 chaperone/DNA topoisomerase II/histidine kinase"/>
    <property type="match status" value="1"/>
</dbReference>
<organism evidence="18 21">
    <name type="scientific">Allgaiera indica</name>
    <dbReference type="NCBI Taxonomy" id="765699"/>
    <lineage>
        <taxon>Bacteria</taxon>
        <taxon>Pseudomonadati</taxon>
        <taxon>Pseudomonadota</taxon>
        <taxon>Alphaproteobacteria</taxon>
        <taxon>Rhodobacterales</taxon>
        <taxon>Paracoccaceae</taxon>
        <taxon>Allgaiera</taxon>
    </lineage>
</organism>
<evidence type="ECO:0000256" key="4">
    <source>
        <dbReference type="ARBA" id="ARBA00022475"/>
    </source>
</evidence>
<keyword evidence="9" id="KW-0547">Nucleotide-binding</keyword>
<evidence type="ECO:0000256" key="10">
    <source>
        <dbReference type="ARBA" id="ARBA00022777"/>
    </source>
</evidence>
<dbReference type="Gene3D" id="6.10.340.10">
    <property type="match status" value="1"/>
</dbReference>
<comment type="caution">
    <text evidence="18">The sequence shown here is derived from an EMBL/GenBank/DDBJ whole genome shotgun (WGS) entry which is preliminary data.</text>
</comment>
<proteinExistence type="predicted"/>
<dbReference type="EC" id="2.7.13.3" evidence="3"/>
<sequence>MKPRLLKRILPRGLQGRAALILILPVIVIQLVVAVVIIQRYFEGVTRQMTGNIAIEVAYLTREVNAAPSAAAAQRVAAGLGRALRMRTDLLAPGPKGDARVFYDLSGRQVITSLHNSLPDVRGVDLYSNARQVRMLVGTRWGPMRVVFSRDRVSASNPHQLLVLVVFTSALMTLIAYLFLRNQLRPITRLASAAEEFGKGRTVPYRPRGAVEVRAAGRAFLDMRARIERQIEQRTLMLSGVSHDLRTPLTRMKLSLSMMEDDDEAQALLRDVEHMERLLDAFLSFARGDAMEEVSEVDAAELVAQVVENARRGGQKVTLRPVEISDGEAPRAKLRPQAVTRAVENLLGNAARYAHRAEVRVLLAPNLLRIVVEDDGPGIPEARREEALRPFTRLDAARDPNRGGGVGLGLSIAADTAHSHGGRLLLGDSAMGGLRAELVLAR</sequence>
<dbReference type="PROSITE" id="PS50109">
    <property type="entry name" value="HIS_KIN"/>
    <property type="match status" value="1"/>
</dbReference>
<feature type="domain" description="HAMP" evidence="17">
    <location>
        <begin position="181"/>
        <end position="232"/>
    </location>
</feature>
<dbReference type="GO" id="GO:0005524">
    <property type="term" value="F:ATP binding"/>
    <property type="evidence" value="ECO:0007669"/>
    <property type="project" value="UniProtKB-KW"/>
</dbReference>
<evidence type="ECO:0000256" key="14">
    <source>
        <dbReference type="ARBA" id="ARBA00023136"/>
    </source>
</evidence>
<dbReference type="Gene3D" id="1.10.287.130">
    <property type="match status" value="1"/>
</dbReference>
<protein>
    <recommendedName>
        <fullName evidence="3">histidine kinase</fullName>
        <ecNumber evidence="3">2.7.13.3</ecNumber>
    </recommendedName>
</protein>
<keyword evidence="20" id="KW-1185">Reference proteome</keyword>
<dbReference type="InterPro" id="IPR003661">
    <property type="entry name" value="HisK_dim/P_dom"/>
</dbReference>
<reference evidence="18" key="1">
    <citation type="journal article" date="2014" name="Int. J. Syst. Evol. Microbiol.">
        <title>Complete genome sequence of Corynebacterium casei LMG S-19264T (=DSM 44701T), isolated from a smear-ripened cheese.</title>
        <authorList>
            <consortium name="US DOE Joint Genome Institute (JGI-PGF)"/>
            <person name="Walter F."/>
            <person name="Albersmeier A."/>
            <person name="Kalinowski J."/>
            <person name="Ruckert C."/>
        </authorList>
    </citation>
    <scope>NUCLEOTIDE SEQUENCE</scope>
    <source>
        <strain evidence="18">CGMCC 1.10859</strain>
    </source>
</reference>
<dbReference type="Pfam" id="PF00672">
    <property type="entry name" value="HAMP"/>
    <property type="match status" value="1"/>
</dbReference>
<accession>A0AAN5A0B2</accession>
<keyword evidence="6" id="KW-0597">Phosphoprotein</keyword>
<feature type="transmembrane region" description="Helical" evidence="15">
    <location>
        <begin position="161"/>
        <end position="180"/>
    </location>
</feature>